<gene>
    <name evidence="10" type="ORF">TAPDE_004873</name>
</gene>
<feature type="domain" description="U4/U6.U5 small nuclear ribonucleoprotein 27kDa protein" evidence="9">
    <location>
        <begin position="145"/>
        <end position="200"/>
    </location>
</feature>
<comment type="subunit">
    <text evidence="4">Part of a tri-snRNP complex.</text>
</comment>
<feature type="compositionally biased region" description="Basic and acidic residues" evidence="8">
    <location>
        <begin position="108"/>
        <end position="124"/>
    </location>
</feature>
<feature type="compositionally biased region" description="Basic and acidic residues" evidence="8">
    <location>
        <begin position="91"/>
        <end position="100"/>
    </location>
</feature>
<dbReference type="GO" id="GO:0071011">
    <property type="term" value="C:precatalytic spliceosome"/>
    <property type="evidence" value="ECO:0007669"/>
    <property type="project" value="TreeGrafter"/>
</dbReference>
<keyword evidence="6" id="KW-0508">mRNA splicing</keyword>
<keyword evidence="11" id="KW-1185">Reference proteome</keyword>
<dbReference type="GO" id="GO:0008380">
    <property type="term" value="P:RNA splicing"/>
    <property type="evidence" value="ECO:0007669"/>
    <property type="project" value="UniProtKB-KW"/>
</dbReference>
<dbReference type="PANTHER" id="PTHR31077:SF1">
    <property type="entry name" value="U4_U6.U5 SMALL NUCLEAR RIBONUCLEOPROTEIN 27 KDA PROTEIN"/>
    <property type="match status" value="1"/>
</dbReference>
<dbReference type="EMBL" id="CAHR02000233">
    <property type="protein sequence ID" value="CCG84411.1"/>
    <property type="molecule type" value="Genomic_DNA"/>
</dbReference>
<feature type="compositionally biased region" description="Basic and acidic residues" evidence="8">
    <location>
        <begin position="10"/>
        <end position="41"/>
    </location>
</feature>
<keyword evidence="7" id="KW-0539">Nucleus</keyword>
<dbReference type="GO" id="GO:0006397">
    <property type="term" value="P:mRNA processing"/>
    <property type="evidence" value="ECO:0007669"/>
    <property type="project" value="UniProtKB-KW"/>
</dbReference>
<evidence type="ECO:0000259" key="9">
    <source>
        <dbReference type="Pfam" id="PF08648"/>
    </source>
</evidence>
<feature type="compositionally biased region" description="Acidic residues" evidence="8">
    <location>
        <begin position="139"/>
        <end position="148"/>
    </location>
</feature>
<dbReference type="Proteomes" id="UP000013776">
    <property type="component" value="Unassembled WGS sequence"/>
</dbReference>
<evidence type="ECO:0000313" key="10">
    <source>
        <dbReference type="EMBL" id="CCG84411.1"/>
    </source>
</evidence>
<evidence type="ECO:0000256" key="3">
    <source>
        <dbReference type="ARBA" id="ARBA00008218"/>
    </source>
</evidence>
<organism evidence="10 11">
    <name type="scientific">Taphrina deformans (strain PYCC 5710 / ATCC 11124 / CBS 356.35 / IMI 108563 / JCM 9778 / NBRC 8474)</name>
    <name type="common">Peach leaf curl fungus</name>
    <name type="synonym">Lalaria deformans</name>
    <dbReference type="NCBI Taxonomy" id="1097556"/>
    <lineage>
        <taxon>Eukaryota</taxon>
        <taxon>Fungi</taxon>
        <taxon>Dikarya</taxon>
        <taxon>Ascomycota</taxon>
        <taxon>Taphrinomycotina</taxon>
        <taxon>Taphrinomycetes</taxon>
        <taxon>Taphrinales</taxon>
        <taxon>Taphrinaceae</taxon>
        <taxon>Taphrina</taxon>
    </lineage>
</organism>
<name>R4XF55_TAPDE</name>
<accession>R4XF55</accession>
<evidence type="ECO:0000256" key="4">
    <source>
        <dbReference type="ARBA" id="ARBA00011825"/>
    </source>
</evidence>
<evidence type="ECO:0000256" key="7">
    <source>
        <dbReference type="ARBA" id="ARBA00023242"/>
    </source>
</evidence>
<evidence type="ECO:0000256" key="1">
    <source>
        <dbReference type="ARBA" id="ARBA00003632"/>
    </source>
</evidence>
<dbReference type="Pfam" id="PF08648">
    <property type="entry name" value="SNRNP27"/>
    <property type="match status" value="1"/>
</dbReference>
<comment type="similarity">
    <text evidence="3">Belongs to the SNUT3 family.</text>
</comment>
<keyword evidence="5" id="KW-0507">mRNA processing</keyword>
<protein>
    <recommendedName>
        <fullName evidence="9">U4/U6.U5 small nuclear ribonucleoprotein 27kDa protein domain-containing protein</fullName>
    </recommendedName>
</protein>
<dbReference type="eggNOG" id="KOG3263">
    <property type="taxonomic scope" value="Eukaryota"/>
</dbReference>
<dbReference type="STRING" id="1097556.R4XF55"/>
<evidence type="ECO:0000256" key="8">
    <source>
        <dbReference type="SAM" id="MobiDB-lite"/>
    </source>
</evidence>
<evidence type="ECO:0000256" key="5">
    <source>
        <dbReference type="ARBA" id="ARBA00022664"/>
    </source>
</evidence>
<comment type="subcellular location">
    <subcellularLocation>
        <location evidence="2">Nucleus</location>
    </subcellularLocation>
</comment>
<reference evidence="10 11" key="1">
    <citation type="journal article" date="2013" name="MBio">
        <title>Genome sequencing of the plant pathogen Taphrina deformans, the causal agent of peach leaf curl.</title>
        <authorList>
            <person name="Cisse O.H."/>
            <person name="Almeida J.M.G.C.F."/>
            <person name="Fonseca A."/>
            <person name="Kumar A.A."/>
            <person name="Salojaervi J."/>
            <person name="Overmyer K."/>
            <person name="Hauser P.M."/>
            <person name="Pagni M."/>
        </authorList>
    </citation>
    <scope>NUCLEOTIDE SEQUENCE [LARGE SCALE GENOMIC DNA]</scope>
    <source>
        <strain evidence="11">PYCC 5710 / ATCC 11124 / CBS 356.35 / IMI 108563 / JCM 9778 / NBRC 8474</strain>
    </source>
</reference>
<dbReference type="OrthoDB" id="21368at2759"/>
<feature type="compositionally biased region" description="Polar residues" evidence="8">
    <location>
        <begin position="127"/>
        <end position="136"/>
    </location>
</feature>
<comment type="caution">
    <text evidence="10">The sequence shown here is derived from an EMBL/GenBank/DDBJ whole genome shotgun (WGS) entry which is preliminary data.</text>
</comment>
<dbReference type="PANTHER" id="PTHR31077">
    <property type="entry name" value="U4/U6.U5 SMALL NUCLEAR RIBONUCLEOPROTEIN 27 KDA PROTEIN"/>
    <property type="match status" value="1"/>
</dbReference>
<evidence type="ECO:0000256" key="2">
    <source>
        <dbReference type="ARBA" id="ARBA00004123"/>
    </source>
</evidence>
<feature type="compositionally biased region" description="Basic and acidic residues" evidence="8">
    <location>
        <begin position="51"/>
        <end position="73"/>
    </location>
</feature>
<dbReference type="VEuPathDB" id="FungiDB:TAPDE_004873"/>
<evidence type="ECO:0000313" key="11">
    <source>
        <dbReference type="Proteomes" id="UP000013776"/>
    </source>
</evidence>
<proteinExistence type="inferred from homology"/>
<dbReference type="AlphaFoldDB" id="R4XF55"/>
<feature type="region of interest" description="Disordered" evidence="8">
    <location>
        <begin position="1"/>
        <end position="149"/>
    </location>
</feature>
<sequence length="202" mass="23259">MSRSRSRSPYARDHRGDEEHSRKYYHERDSYGQRTQLENRNRPSYNQGEEDPYRRSHQDRSQRKRVEYRERSPNRKGSTIKASYRPVNENSHSRDVRMSDGKSNPRSKSPDHHAEKRDSHRSRQVDGAQTSTSAQVDNGDPEDKDEEAQMAAMLGFGGFSTTKGEKVKGNAKGGVAKAAKRIEYRQYMNRPGGFNRALDDVP</sequence>
<dbReference type="InterPro" id="IPR013957">
    <property type="entry name" value="SNRNP27"/>
</dbReference>
<evidence type="ECO:0000256" key="6">
    <source>
        <dbReference type="ARBA" id="ARBA00023187"/>
    </source>
</evidence>
<comment type="function">
    <text evidence="1">May play a role in mRNA splicing.</text>
</comment>